<feature type="compositionally biased region" description="Basic and acidic residues" evidence="14">
    <location>
        <begin position="1507"/>
        <end position="1520"/>
    </location>
</feature>
<dbReference type="GO" id="GO:0016887">
    <property type="term" value="F:ATP hydrolysis activity"/>
    <property type="evidence" value="ECO:0007669"/>
    <property type="project" value="TreeGrafter"/>
</dbReference>
<evidence type="ECO:0000256" key="14">
    <source>
        <dbReference type="SAM" id="MobiDB-lite"/>
    </source>
</evidence>
<keyword evidence="10" id="KW-0238">DNA-binding</keyword>
<dbReference type="CDD" id="cd18793">
    <property type="entry name" value="SF2_C_SNF"/>
    <property type="match status" value="1"/>
</dbReference>
<feature type="compositionally biased region" description="Polar residues" evidence="14">
    <location>
        <begin position="1560"/>
        <end position="1571"/>
    </location>
</feature>
<evidence type="ECO:0000256" key="9">
    <source>
        <dbReference type="ARBA" id="ARBA00023015"/>
    </source>
</evidence>
<evidence type="ECO:0000256" key="12">
    <source>
        <dbReference type="ARBA" id="ARBA00023242"/>
    </source>
</evidence>
<keyword evidence="7" id="KW-0067">ATP-binding</keyword>
<evidence type="ECO:0000313" key="19">
    <source>
        <dbReference type="Proteomes" id="UP000663879"/>
    </source>
</evidence>
<reference evidence="18" key="1">
    <citation type="submission" date="2021-02" db="EMBL/GenBank/DDBJ databases">
        <authorList>
            <person name="Nowell W R."/>
        </authorList>
    </citation>
    <scope>NUCLEOTIDE SEQUENCE</scope>
    <source>
        <strain evidence="18">Ploen Becks lab</strain>
    </source>
</reference>
<keyword evidence="4" id="KW-0547">Nucleotide-binding</keyword>
<evidence type="ECO:0000259" key="15">
    <source>
        <dbReference type="PROSITE" id="PS51192"/>
    </source>
</evidence>
<feature type="compositionally biased region" description="Basic residues" evidence="14">
    <location>
        <begin position="1543"/>
        <end position="1552"/>
    </location>
</feature>
<dbReference type="GO" id="GO:0003677">
    <property type="term" value="F:DNA binding"/>
    <property type="evidence" value="ECO:0007669"/>
    <property type="project" value="UniProtKB-KW"/>
</dbReference>
<dbReference type="SMART" id="SM00490">
    <property type="entry name" value="HELICc"/>
    <property type="match status" value="1"/>
</dbReference>
<feature type="compositionally biased region" description="Acidic residues" evidence="14">
    <location>
        <begin position="391"/>
        <end position="431"/>
    </location>
</feature>
<feature type="domain" description="Helicase ATP-binding" evidence="15">
    <location>
        <begin position="540"/>
        <end position="705"/>
    </location>
</feature>
<feature type="region of interest" description="Disordered" evidence="14">
    <location>
        <begin position="1"/>
        <end position="30"/>
    </location>
</feature>
<dbReference type="InterPro" id="IPR050520">
    <property type="entry name" value="INO80/SWR1_helicase"/>
</dbReference>
<feature type="domain" description="Helicase C-terminal" evidence="16">
    <location>
        <begin position="1100"/>
        <end position="1250"/>
    </location>
</feature>
<dbReference type="InterPro" id="IPR001650">
    <property type="entry name" value="Helicase_C-like"/>
</dbReference>
<keyword evidence="5" id="KW-0378">Hydrolase</keyword>
<dbReference type="EMBL" id="CAJNOC010000228">
    <property type="protein sequence ID" value="CAF0730259.1"/>
    <property type="molecule type" value="Genomic_DNA"/>
</dbReference>
<evidence type="ECO:0000256" key="2">
    <source>
        <dbReference type="ARBA" id="ARBA00009220"/>
    </source>
</evidence>
<dbReference type="Pfam" id="PF07529">
    <property type="entry name" value="HSA"/>
    <property type="match status" value="1"/>
</dbReference>
<comment type="similarity">
    <text evidence="2">Belongs to the SNF2/RAD54 helicase family. SWR1 subfamily.</text>
</comment>
<dbReference type="InterPro" id="IPR027417">
    <property type="entry name" value="P-loop_NTPase"/>
</dbReference>
<feature type="region of interest" description="Disordered" evidence="14">
    <location>
        <begin position="308"/>
        <end position="344"/>
    </location>
</feature>
<comment type="caution">
    <text evidence="18">The sequence shown here is derived from an EMBL/GenBank/DDBJ whole genome shotgun (WGS) entry which is preliminary data.</text>
</comment>
<feature type="region of interest" description="Disordered" evidence="14">
    <location>
        <begin position="1418"/>
        <end position="1455"/>
    </location>
</feature>
<dbReference type="SMART" id="SM00573">
    <property type="entry name" value="HSA"/>
    <property type="match status" value="1"/>
</dbReference>
<dbReference type="SMART" id="SM00487">
    <property type="entry name" value="DEXDc"/>
    <property type="match status" value="1"/>
</dbReference>
<dbReference type="InterPro" id="IPR049730">
    <property type="entry name" value="SNF2/RAD54-like_C"/>
</dbReference>
<evidence type="ECO:0000256" key="11">
    <source>
        <dbReference type="ARBA" id="ARBA00023163"/>
    </source>
</evidence>
<dbReference type="Gene3D" id="3.40.50.10810">
    <property type="entry name" value="Tandem AAA-ATPase domain"/>
    <property type="match status" value="1"/>
</dbReference>
<evidence type="ECO:0000313" key="18">
    <source>
        <dbReference type="EMBL" id="CAF0730259.1"/>
    </source>
</evidence>
<dbReference type="InterPro" id="IPR038718">
    <property type="entry name" value="SNF2-like_sf"/>
</dbReference>
<dbReference type="GO" id="GO:0005524">
    <property type="term" value="F:ATP binding"/>
    <property type="evidence" value="ECO:0007669"/>
    <property type="project" value="UniProtKB-KW"/>
</dbReference>
<gene>
    <name evidence="18" type="ORF">OXX778_LOCUS2795</name>
</gene>
<feature type="compositionally biased region" description="Acidic residues" evidence="14">
    <location>
        <begin position="314"/>
        <end position="338"/>
    </location>
</feature>
<dbReference type="GO" id="GO:0140096">
    <property type="term" value="F:catalytic activity, acting on a protein"/>
    <property type="evidence" value="ECO:0007669"/>
    <property type="project" value="UniProtKB-ARBA"/>
</dbReference>
<evidence type="ECO:0000256" key="8">
    <source>
        <dbReference type="ARBA" id="ARBA00022853"/>
    </source>
</evidence>
<keyword evidence="6" id="KW-0347">Helicase</keyword>
<dbReference type="GO" id="GO:0042393">
    <property type="term" value="F:histone binding"/>
    <property type="evidence" value="ECO:0007669"/>
    <property type="project" value="TreeGrafter"/>
</dbReference>
<evidence type="ECO:0000259" key="17">
    <source>
        <dbReference type="PROSITE" id="PS51204"/>
    </source>
</evidence>
<keyword evidence="9" id="KW-0805">Transcription regulation</keyword>
<keyword evidence="8" id="KW-0156">Chromatin regulator</keyword>
<evidence type="ECO:0000256" key="3">
    <source>
        <dbReference type="ARBA" id="ARBA00022553"/>
    </source>
</evidence>
<dbReference type="GO" id="GO:0010468">
    <property type="term" value="P:regulation of gene expression"/>
    <property type="evidence" value="ECO:0007669"/>
    <property type="project" value="UniProtKB-ARBA"/>
</dbReference>
<dbReference type="SUPFAM" id="SSF52540">
    <property type="entry name" value="P-loop containing nucleoside triphosphate hydrolases"/>
    <property type="match status" value="2"/>
</dbReference>
<protein>
    <submittedName>
        <fullName evidence="18">Uncharacterized protein</fullName>
    </submittedName>
</protein>
<evidence type="ECO:0000256" key="6">
    <source>
        <dbReference type="ARBA" id="ARBA00022806"/>
    </source>
</evidence>
<accession>A0A813MY07</accession>
<dbReference type="InterPro" id="IPR014012">
    <property type="entry name" value="HSA_dom"/>
</dbReference>
<dbReference type="Pfam" id="PF00176">
    <property type="entry name" value="SNF2-rel_dom"/>
    <property type="match status" value="1"/>
</dbReference>
<dbReference type="CDD" id="cd18003">
    <property type="entry name" value="DEXQc_SRCAP"/>
    <property type="match status" value="1"/>
</dbReference>
<evidence type="ECO:0000256" key="13">
    <source>
        <dbReference type="SAM" id="Coils"/>
    </source>
</evidence>
<dbReference type="InterPro" id="IPR014001">
    <property type="entry name" value="Helicase_ATP-bd"/>
</dbReference>
<sequence>MSSNVISDEKLVDHHQSPQKRKSTDTIDTAIEPQCKKPQLTYDNLFIDLKKSIITHEFANLIKLNASNEFGLLEKYFLENKLVFWEFPKWFDLHSKQPRNKILRDYLITQFNPIELNSYPELCMDKLGLKLTTPNNTQVNNVEQFKSMSEQAKHEANILQRISQLRKEGLWSIKRLPKLVEPQRIKTHWDYVLDEMVWMSTDFAQERKWKINSCRKIAQSIQKYFKEKELKLEQAQKEEEKRHKKQAGLIAREIQLFWKQVEKIIEYKHKSINEEKRKVEMDKHLNFIVDQTEKYSSWLMESLNQSREKSIDNNNDDDDDVKLSDDEIDNESTIESDEDKPVDNEIEKLKMESELDLNDLLKDYNLDESYFCQQFKQFDKSEQKKVIKEKEEEEEEDDEEEEEEEDNLISSDEDIMSDDMSDEEDDEETIEQDEKLMENDYDPDKEIEQLEADNDLPIEEILEKLKQSSKKTPNEQSTKETENTDEQTSENRLDSIAAQAESFQPTGYTLETTNVKTRIPSELLKHNLREYQHVGLDWLVTMYENKLNGILADEMGLGKTIQTIALLAHLAVDKGIWGPHLIVVPTSVMLNWELEFKKWCPGFKILTYYGSQKERKQKRIGWTKSNAFHVCITSYKLVIQDHAIFRRKKWKYFILDEAQNIKNFKSQRWQSLLNFQSQRRLLLTGTPLQNNLMELWSLMHFLMPHVFSSHREFQHWFNNPLKSMIEKSQEVNEQLIKRLHKVLRPFILRRLKTDVEKQMPKKFEHIIRCPLSKRQRLLYDEFMSLGSTKEKLAQGHYMSVINILMQLRKVCNHPDLFEPRPIVSPFMANGLNYEIPSLVFNLKDCLNNDNLFHYQPSFVDMESNLSAFECHRAKLLQTPRRLIEEILLEKNDDSNVNLDLKNKDDFFKDHKLTGLSNQDIPLISNSNDLTDHKIKLNYLNRLNKLRCSFHKPKYGKDLLEFLSQKNIFSLKKTGDISFNLNSVLNCFKKTLDTRVDYLTQSECLNQLLNLNENYLQFKMLDLIDKFVLYVPKVTSEILSLRIPQPNCNLYEDYGRFRKPLIESVDGVDELSYLRQKVTSQMSTQFPEKRLIQYDCGKLQCLDKLLRDLFTGEHRVLIFTQMTRMLDVLENFLNYHGYKYVRLDGATSIEQRQVLMERFNSDKRIFCFILSTRSGGVGVNLTGADTVVFYDSDWNPTMDAQAQDRCHRIGQTRDVHIYRLISEKTVEENILKKADQKRLLSQMAIEGGCFTTAVLKKSHITELFDECEEPGRCERDVEMSENVKESKDSEAKFEEVLGMVEDENDVQAAKVLKEEVRAEIAEFDENDNSTSQEPEFDMNKLENEFKIIETELKPIERYALKFLESTGEVSINLMNLDNDTDIEQSKKNWELNHLKRLKEEEERKAEQEEDELMFTYTKSEVRKSSRPKKKLEKKIKNASSEKKNTPKTNSTLSKRILKDNSKTLIQTPEIVSKLDATTPVTTTTTTKPNKKLNKIDKPKKEPKLKKITTKEHETTKKDSKILDPVLNNNNEPNLDEVRVEKEIIKKKRGRKPKPKPELVDSPTQESPLQTPLTERPKILTINSPIPTISPQVVQTPKPIVKAIITRPNLPIKNILTIPSTVINRPNNTVIFNKVNMSNVINVPNLTSPNKIVFRTVPNLVLHQKPASVISSVSLSPSPSSSNSSQSK</sequence>
<dbReference type="GO" id="GO:0004386">
    <property type="term" value="F:helicase activity"/>
    <property type="evidence" value="ECO:0007669"/>
    <property type="project" value="UniProtKB-KW"/>
</dbReference>
<dbReference type="PROSITE" id="PS51194">
    <property type="entry name" value="HELICASE_CTER"/>
    <property type="match status" value="1"/>
</dbReference>
<feature type="compositionally biased region" description="Basic and acidic residues" evidence="14">
    <location>
        <begin position="432"/>
        <end position="441"/>
    </location>
</feature>
<dbReference type="FunFam" id="3.40.50.300:FF:000529">
    <property type="entry name" value="helicase SRCAP isoform X1"/>
    <property type="match status" value="1"/>
</dbReference>
<dbReference type="PROSITE" id="PS51204">
    <property type="entry name" value="HSA"/>
    <property type="match status" value="1"/>
</dbReference>
<organism evidence="18 19">
    <name type="scientific">Brachionus calyciflorus</name>
    <dbReference type="NCBI Taxonomy" id="104777"/>
    <lineage>
        <taxon>Eukaryota</taxon>
        <taxon>Metazoa</taxon>
        <taxon>Spiralia</taxon>
        <taxon>Gnathifera</taxon>
        <taxon>Rotifera</taxon>
        <taxon>Eurotatoria</taxon>
        <taxon>Monogononta</taxon>
        <taxon>Pseudotrocha</taxon>
        <taxon>Ploima</taxon>
        <taxon>Brachionidae</taxon>
        <taxon>Brachionus</taxon>
    </lineage>
</organism>
<keyword evidence="19" id="KW-1185">Reference proteome</keyword>
<dbReference type="PANTHER" id="PTHR45685">
    <property type="entry name" value="HELICASE SRCAP-RELATED"/>
    <property type="match status" value="1"/>
</dbReference>
<dbReference type="FunFam" id="3.40.50.10810:FF:000005">
    <property type="entry name" value="Photoperiod-independent early flowering 1"/>
    <property type="match status" value="1"/>
</dbReference>
<dbReference type="GO" id="GO:0000812">
    <property type="term" value="C:Swr1 complex"/>
    <property type="evidence" value="ECO:0007669"/>
    <property type="project" value="TreeGrafter"/>
</dbReference>
<evidence type="ECO:0000256" key="1">
    <source>
        <dbReference type="ARBA" id="ARBA00004123"/>
    </source>
</evidence>
<dbReference type="GO" id="GO:0010557">
    <property type="term" value="P:positive regulation of macromolecule biosynthetic process"/>
    <property type="evidence" value="ECO:0007669"/>
    <property type="project" value="UniProtKB-ARBA"/>
</dbReference>
<feature type="compositionally biased region" description="Basic and acidic residues" evidence="14">
    <location>
        <begin position="7"/>
        <end position="16"/>
    </location>
</feature>
<feature type="coiled-coil region" evidence="13">
    <location>
        <begin position="1389"/>
        <end position="1417"/>
    </location>
</feature>
<feature type="compositionally biased region" description="Basic and acidic residues" evidence="14">
    <location>
        <begin position="381"/>
        <end position="390"/>
    </location>
</feature>
<dbReference type="Gene3D" id="3.40.50.300">
    <property type="entry name" value="P-loop containing nucleotide triphosphate hydrolases"/>
    <property type="match status" value="1"/>
</dbReference>
<evidence type="ECO:0000256" key="7">
    <source>
        <dbReference type="ARBA" id="ARBA00022840"/>
    </source>
</evidence>
<dbReference type="OrthoDB" id="448448at2759"/>
<evidence type="ECO:0000256" key="10">
    <source>
        <dbReference type="ARBA" id="ARBA00023125"/>
    </source>
</evidence>
<keyword evidence="13" id="KW-0175">Coiled coil</keyword>
<feature type="region of interest" description="Disordered" evidence="14">
    <location>
        <begin position="465"/>
        <end position="491"/>
    </location>
</feature>
<dbReference type="PANTHER" id="PTHR45685:SF1">
    <property type="entry name" value="HELICASE SRCAP"/>
    <property type="match status" value="1"/>
</dbReference>
<evidence type="ECO:0000256" key="4">
    <source>
        <dbReference type="ARBA" id="ARBA00022741"/>
    </source>
</evidence>
<evidence type="ECO:0000256" key="5">
    <source>
        <dbReference type="ARBA" id="ARBA00022801"/>
    </source>
</evidence>
<name>A0A813MY07_9BILA</name>
<keyword evidence="3" id="KW-0597">Phosphoprotein</keyword>
<evidence type="ECO:0000259" key="16">
    <source>
        <dbReference type="PROSITE" id="PS51194"/>
    </source>
</evidence>
<keyword evidence="11" id="KW-0804">Transcription</keyword>
<dbReference type="InterPro" id="IPR000330">
    <property type="entry name" value="SNF2_N"/>
</dbReference>
<dbReference type="PROSITE" id="PS51192">
    <property type="entry name" value="HELICASE_ATP_BIND_1"/>
    <property type="match status" value="1"/>
</dbReference>
<feature type="compositionally biased region" description="Basic residues" evidence="14">
    <location>
        <begin position="1423"/>
        <end position="1432"/>
    </location>
</feature>
<proteinExistence type="inferred from homology"/>
<dbReference type="Proteomes" id="UP000663879">
    <property type="component" value="Unassembled WGS sequence"/>
</dbReference>
<feature type="region of interest" description="Disordered" evidence="14">
    <location>
        <begin position="1478"/>
        <end position="1572"/>
    </location>
</feature>
<comment type="subcellular location">
    <subcellularLocation>
        <location evidence="1">Nucleus</location>
    </subcellularLocation>
</comment>
<feature type="coiled-coil region" evidence="13">
    <location>
        <begin position="1298"/>
        <end position="1325"/>
    </location>
</feature>
<dbReference type="GO" id="GO:0006338">
    <property type="term" value="P:chromatin remodeling"/>
    <property type="evidence" value="ECO:0007669"/>
    <property type="project" value="UniProtKB-ARBA"/>
</dbReference>
<dbReference type="Pfam" id="PF00271">
    <property type="entry name" value="Helicase_C"/>
    <property type="match status" value="1"/>
</dbReference>
<feature type="domain" description="HSA" evidence="17">
    <location>
        <begin position="176"/>
        <end position="248"/>
    </location>
</feature>
<keyword evidence="12" id="KW-0539">Nucleus</keyword>
<feature type="region of interest" description="Disordered" evidence="14">
    <location>
        <begin position="381"/>
        <end position="441"/>
    </location>
</feature>